<evidence type="ECO:0000313" key="5">
    <source>
        <dbReference type="Proteomes" id="UP001282284"/>
    </source>
</evidence>
<dbReference type="Pfam" id="PF00440">
    <property type="entry name" value="TetR_N"/>
    <property type="match status" value="1"/>
</dbReference>
<evidence type="ECO:0000259" key="3">
    <source>
        <dbReference type="PROSITE" id="PS50977"/>
    </source>
</evidence>
<dbReference type="RefSeq" id="WP_317941979.1">
    <property type="nucleotide sequence ID" value="NZ_JAUBDI010000002.1"/>
</dbReference>
<dbReference type="PROSITE" id="PS50977">
    <property type="entry name" value="HTH_TETR_2"/>
    <property type="match status" value="1"/>
</dbReference>
<comment type="caution">
    <text evidence="4">The sequence shown here is derived from an EMBL/GenBank/DDBJ whole genome shotgun (WGS) entry which is preliminary data.</text>
</comment>
<dbReference type="Proteomes" id="UP001282284">
    <property type="component" value="Unassembled WGS sequence"/>
</dbReference>
<feature type="domain" description="HTH tetR-type" evidence="3">
    <location>
        <begin position="9"/>
        <end position="69"/>
    </location>
</feature>
<proteinExistence type="predicted"/>
<dbReference type="SUPFAM" id="SSF46689">
    <property type="entry name" value="Homeodomain-like"/>
    <property type="match status" value="1"/>
</dbReference>
<accession>A0ABU4G553</accession>
<sequence>MSNKTIQMSRMWKYFIEATVEIIQEDGIEQVTIRKVADRAGYNSATIYNYFGEVSHLIFFASMKLLQDYVEDVSNYIKNGQTPLEKYWLSWECFCKHSFKQPSIFHAVFIMNLGDHPEKLIEDYYEMYPAELINVPDELKPILFERRITMRGKSLLQQAAQQKQIAEDHIESLNDMTILVWQGMLTNILNNRLDYDLVTAEKKTLDYIHQLVEMAKVR</sequence>
<dbReference type="EMBL" id="JAUBDI010000002">
    <property type="protein sequence ID" value="MDW0112081.1"/>
    <property type="molecule type" value="Genomic_DNA"/>
</dbReference>
<keyword evidence="5" id="KW-1185">Reference proteome</keyword>
<feature type="DNA-binding region" description="H-T-H motif" evidence="2">
    <location>
        <begin position="32"/>
        <end position="51"/>
    </location>
</feature>
<gene>
    <name evidence="4" type="ORF">QT711_02715</name>
</gene>
<dbReference type="Gene3D" id="1.10.357.10">
    <property type="entry name" value="Tetracycline Repressor, domain 2"/>
    <property type="match status" value="1"/>
</dbReference>
<evidence type="ECO:0000313" key="4">
    <source>
        <dbReference type="EMBL" id="MDW0112081.1"/>
    </source>
</evidence>
<protein>
    <submittedName>
        <fullName evidence="4">Helix-turn-helix domain-containing protein</fullName>
    </submittedName>
</protein>
<dbReference type="InterPro" id="IPR001647">
    <property type="entry name" value="HTH_TetR"/>
</dbReference>
<evidence type="ECO:0000256" key="2">
    <source>
        <dbReference type="PROSITE-ProRule" id="PRU00335"/>
    </source>
</evidence>
<name>A0ABU4G553_9BACL</name>
<keyword evidence="1 2" id="KW-0238">DNA-binding</keyword>
<reference evidence="4 5" key="1">
    <citation type="submission" date="2023-06" db="EMBL/GenBank/DDBJ databases">
        <title>Sporosarcina sp. nov., isolated from Korean traditional fermented seafood 'Jeotgal'.</title>
        <authorList>
            <person name="Yang A.I."/>
            <person name="Shin N.-R."/>
        </authorList>
    </citation>
    <scope>NUCLEOTIDE SEQUENCE [LARGE SCALE GENOMIC DNA]</scope>
    <source>
        <strain evidence="4 5">KCTC13119</strain>
    </source>
</reference>
<dbReference type="InterPro" id="IPR009057">
    <property type="entry name" value="Homeodomain-like_sf"/>
</dbReference>
<organism evidence="4 5">
    <name type="scientific">Sporosarcina saromensis</name>
    <dbReference type="NCBI Taxonomy" id="359365"/>
    <lineage>
        <taxon>Bacteria</taxon>
        <taxon>Bacillati</taxon>
        <taxon>Bacillota</taxon>
        <taxon>Bacilli</taxon>
        <taxon>Bacillales</taxon>
        <taxon>Caryophanaceae</taxon>
        <taxon>Sporosarcina</taxon>
    </lineage>
</organism>
<evidence type="ECO:0000256" key="1">
    <source>
        <dbReference type="ARBA" id="ARBA00023125"/>
    </source>
</evidence>